<dbReference type="Proteomes" id="UP000187406">
    <property type="component" value="Unassembled WGS sequence"/>
</dbReference>
<sequence>YVPPASFPQRLKKNMLDKEFLNFLDVFKKLHINIPFTYVVAQMPNYAWFIKDILSKKRKLEEYETVNLTECSAILQKNTSKVKISGEFYYTLYYRKILF</sequence>
<gene>
    <name evidence="1" type="ORF">CFOL_v3_28134</name>
</gene>
<dbReference type="AlphaFoldDB" id="A0A1Q3CWY2"/>
<keyword evidence="2" id="KW-1185">Reference proteome</keyword>
<dbReference type="OrthoDB" id="778454at2759"/>
<feature type="non-terminal residue" evidence="1">
    <location>
        <position position="1"/>
    </location>
</feature>
<evidence type="ECO:0000313" key="2">
    <source>
        <dbReference type="Proteomes" id="UP000187406"/>
    </source>
</evidence>
<comment type="caution">
    <text evidence="1">The sequence shown here is derived from an EMBL/GenBank/DDBJ whole genome shotgun (WGS) entry which is preliminary data.</text>
</comment>
<name>A0A1Q3CWY2_CEPFO</name>
<dbReference type="InParanoid" id="A0A1Q3CWY2"/>
<dbReference type="EMBL" id="BDDD01003305">
    <property type="protein sequence ID" value="GAV84692.1"/>
    <property type="molecule type" value="Genomic_DNA"/>
</dbReference>
<evidence type="ECO:0000313" key="1">
    <source>
        <dbReference type="EMBL" id="GAV84692.1"/>
    </source>
</evidence>
<proteinExistence type="predicted"/>
<protein>
    <submittedName>
        <fullName evidence="1">Uncharacterized protein</fullName>
    </submittedName>
</protein>
<reference evidence="2" key="1">
    <citation type="submission" date="2016-04" db="EMBL/GenBank/DDBJ databases">
        <title>Cephalotus genome sequencing.</title>
        <authorList>
            <person name="Fukushima K."/>
            <person name="Hasebe M."/>
            <person name="Fang X."/>
        </authorList>
    </citation>
    <scope>NUCLEOTIDE SEQUENCE [LARGE SCALE GENOMIC DNA]</scope>
    <source>
        <strain evidence="2">cv. St1</strain>
    </source>
</reference>
<accession>A0A1Q3CWY2</accession>
<organism evidence="1 2">
    <name type="scientific">Cephalotus follicularis</name>
    <name type="common">Albany pitcher plant</name>
    <dbReference type="NCBI Taxonomy" id="3775"/>
    <lineage>
        <taxon>Eukaryota</taxon>
        <taxon>Viridiplantae</taxon>
        <taxon>Streptophyta</taxon>
        <taxon>Embryophyta</taxon>
        <taxon>Tracheophyta</taxon>
        <taxon>Spermatophyta</taxon>
        <taxon>Magnoliopsida</taxon>
        <taxon>eudicotyledons</taxon>
        <taxon>Gunneridae</taxon>
        <taxon>Pentapetalae</taxon>
        <taxon>rosids</taxon>
        <taxon>fabids</taxon>
        <taxon>Oxalidales</taxon>
        <taxon>Cephalotaceae</taxon>
        <taxon>Cephalotus</taxon>
    </lineage>
</organism>